<feature type="domain" description="Acyltransferase 3" evidence="3">
    <location>
        <begin position="46"/>
        <end position="400"/>
    </location>
</feature>
<feature type="transmembrane region" description="Helical" evidence="2">
    <location>
        <begin position="46"/>
        <end position="67"/>
    </location>
</feature>
<feature type="transmembrane region" description="Helical" evidence="2">
    <location>
        <begin position="266"/>
        <end position="291"/>
    </location>
</feature>
<dbReference type="InterPro" id="IPR002656">
    <property type="entry name" value="Acyl_transf_3_dom"/>
</dbReference>
<evidence type="ECO:0000256" key="1">
    <source>
        <dbReference type="SAM" id="MobiDB-lite"/>
    </source>
</evidence>
<reference evidence="4" key="1">
    <citation type="journal article" date="2018" name="Curr. Microbiol.">
        <title>Cellulosimicrobium arenosum sp. nov., Isolated from Marine Sediment Sand.</title>
        <authorList>
            <person name="Oh M."/>
            <person name="Kim J.H."/>
            <person name="Yoon J.H."/>
            <person name="Schumann P."/>
            <person name="Kim W."/>
        </authorList>
    </citation>
    <scope>NUCLEOTIDE SEQUENCE</scope>
    <source>
        <strain evidence="4">KCTC 49039</strain>
    </source>
</reference>
<dbReference type="RefSeq" id="WP_191830301.1">
    <property type="nucleotide sequence ID" value="NZ_JACYHB010000019.1"/>
</dbReference>
<feature type="compositionally biased region" description="Low complexity" evidence="1">
    <location>
        <begin position="14"/>
        <end position="31"/>
    </location>
</feature>
<dbReference type="Proteomes" id="UP000610846">
    <property type="component" value="Unassembled WGS sequence"/>
</dbReference>
<feature type="region of interest" description="Disordered" evidence="1">
    <location>
        <begin position="411"/>
        <end position="457"/>
    </location>
</feature>
<proteinExistence type="predicted"/>
<feature type="transmembrane region" description="Helical" evidence="2">
    <location>
        <begin position="351"/>
        <end position="368"/>
    </location>
</feature>
<dbReference type="GO" id="GO:0016747">
    <property type="term" value="F:acyltransferase activity, transferring groups other than amino-acyl groups"/>
    <property type="evidence" value="ECO:0007669"/>
    <property type="project" value="InterPro"/>
</dbReference>
<organism evidence="4 5">
    <name type="scientific">Cellulosimicrobium arenosum</name>
    <dbReference type="NCBI Taxonomy" id="2708133"/>
    <lineage>
        <taxon>Bacteria</taxon>
        <taxon>Bacillati</taxon>
        <taxon>Actinomycetota</taxon>
        <taxon>Actinomycetes</taxon>
        <taxon>Micrococcales</taxon>
        <taxon>Promicromonosporaceae</taxon>
        <taxon>Cellulosimicrobium</taxon>
    </lineage>
</organism>
<comment type="caution">
    <text evidence="4">The sequence shown here is derived from an EMBL/GenBank/DDBJ whole genome shotgun (WGS) entry which is preliminary data.</text>
</comment>
<feature type="transmembrane region" description="Helical" evidence="2">
    <location>
        <begin position="161"/>
        <end position="185"/>
    </location>
</feature>
<feature type="transmembrane region" description="Helical" evidence="2">
    <location>
        <begin position="311"/>
        <end position="330"/>
    </location>
</feature>
<evidence type="ECO:0000256" key="2">
    <source>
        <dbReference type="SAM" id="Phobius"/>
    </source>
</evidence>
<feature type="transmembrane region" description="Helical" evidence="2">
    <location>
        <begin position="87"/>
        <end position="113"/>
    </location>
</feature>
<feature type="transmembrane region" description="Helical" evidence="2">
    <location>
        <begin position="224"/>
        <end position="245"/>
    </location>
</feature>
<keyword evidence="2" id="KW-0472">Membrane</keyword>
<keyword evidence="2" id="KW-1133">Transmembrane helix</keyword>
<dbReference type="EMBL" id="JACYHB010000019">
    <property type="protein sequence ID" value="MBD8080729.1"/>
    <property type="molecule type" value="Genomic_DNA"/>
</dbReference>
<feature type="compositionally biased region" description="Low complexity" evidence="1">
    <location>
        <begin position="419"/>
        <end position="436"/>
    </location>
</feature>
<dbReference type="Pfam" id="PF01757">
    <property type="entry name" value="Acyl_transf_3"/>
    <property type="match status" value="1"/>
</dbReference>
<keyword evidence="2" id="KW-0812">Transmembrane</keyword>
<gene>
    <name evidence="4" type="ORF">IF651_16935</name>
</gene>
<name>A0A927J2H5_9MICO</name>
<evidence type="ECO:0000313" key="4">
    <source>
        <dbReference type="EMBL" id="MBD8080729.1"/>
    </source>
</evidence>
<protein>
    <submittedName>
        <fullName evidence="4">Acyltransferase family protein</fullName>
    </submittedName>
</protein>
<evidence type="ECO:0000259" key="3">
    <source>
        <dbReference type="Pfam" id="PF01757"/>
    </source>
</evidence>
<feature type="transmembrane region" description="Helical" evidence="2">
    <location>
        <begin position="197"/>
        <end position="218"/>
    </location>
</feature>
<reference evidence="4" key="2">
    <citation type="submission" date="2020-09" db="EMBL/GenBank/DDBJ databases">
        <authorList>
            <person name="Yu Y."/>
        </authorList>
    </citation>
    <scope>NUCLEOTIDE SEQUENCE</scope>
    <source>
        <strain evidence="4">KCTC 49039</strain>
    </source>
</reference>
<feature type="transmembrane region" description="Helical" evidence="2">
    <location>
        <begin position="388"/>
        <end position="405"/>
    </location>
</feature>
<feature type="transmembrane region" description="Helical" evidence="2">
    <location>
        <begin position="134"/>
        <end position="155"/>
    </location>
</feature>
<evidence type="ECO:0000313" key="5">
    <source>
        <dbReference type="Proteomes" id="UP000610846"/>
    </source>
</evidence>
<sequence>MTALLDPPRNHVLPATTARGPGTRAAVGQPAAGPPGTPPGRAARDVFVDAVRAVATVCVVTVHWLMADATWDGRHLEIGNALAHGHGWVVTWVLQVLALLFFAAGASAAYGLQRVPGGPAPSGLALVARRVTRLLRPVGVFVAAWAVVVAVLLATGLPDDAVLTLSLLAPQLLWFLGVYVVLVALTPSLRRTLHATGWWGAGVLAAVPLAVEALRFGAGLERLALVDVVLVWAVPYAIGLLYADARSGLRVVRRGRIVPVAVLPRRAVLVAVAAGALAVAALLVVVGPYPASLIGMPGEAMSNLGPPTAPVLLHAVALVALALAARDLLVRWARGRGRRVVAAVAARSMTVYLWHVTAMIAVVASVLVGLGTRLPDPGSADWWASRPLWFGAYAFALVGIVRVVGRFEDRGGRPRRPGRLSARGPGPSRGAGAASRPARRRGPERGARSSSPGRDVR</sequence>
<feature type="compositionally biased region" description="Low complexity" evidence="1">
    <location>
        <begin position="448"/>
        <end position="457"/>
    </location>
</feature>
<keyword evidence="5" id="KW-1185">Reference proteome</keyword>
<dbReference type="AlphaFoldDB" id="A0A927J2H5"/>
<feature type="region of interest" description="Disordered" evidence="1">
    <location>
        <begin position="1"/>
        <end position="40"/>
    </location>
</feature>
<keyword evidence="4" id="KW-0012">Acyltransferase</keyword>
<accession>A0A927J2H5</accession>
<keyword evidence="4" id="KW-0808">Transferase</keyword>